<gene>
    <name evidence="1" type="ORF">MBO_05129</name>
</gene>
<accession>A0A066UDM0</accession>
<reference evidence="1 2" key="1">
    <citation type="journal article" date="2014" name="Genome Announc.">
        <title>Draft Genome Sequence of Moraxella bovoculi Strain 237T (ATCC BAA-1259T) Isolated from a Calf with Infectious Bovine Keratoconjunctivitis.</title>
        <authorList>
            <person name="Calcutt M.J."/>
            <person name="Foecking M.F."/>
            <person name="Martin N.T."/>
            <person name="Mhlanga-Mutangadura T."/>
            <person name="Reilly T.J."/>
        </authorList>
    </citation>
    <scope>NUCLEOTIDE SEQUENCE [LARGE SCALE GENOMIC DNA]</scope>
    <source>
        <strain evidence="1 2">237</strain>
    </source>
</reference>
<protein>
    <submittedName>
        <fullName evidence="1">Uncharacterized protein</fullName>
    </submittedName>
</protein>
<evidence type="ECO:0000313" key="1">
    <source>
        <dbReference type="EMBL" id="KDN25165.1"/>
    </source>
</evidence>
<keyword evidence="2" id="KW-1185">Reference proteome</keyword>
<evidence type="ECO:0000313" key="2">
    <source>
        <dbReference type="Proteomes" id="UP000035860"/>
    </source>
</evidence>
<comment type="caution">
    <text evidence="1">The sequence shown here is derived from an EMBL/GenBank/DDBJ whole genome shotgun (WGS) entry which is preliminary data.</text>
</comment>
<proteinExistence type="predicted"/>
<dbReference type="Proteomes" id="UP000035860">
    <property type="component" value="Unassembled WGS sequence"/>
</dbReference>
<organism evidence="1 2">
    <name type="scientific">Moraxella bovoculi 237</name>
    <dbReference type="NCBI Taxonomy" id="743974"/>
    <lineage>
        <taxon>Bacteria</taxon>
        <taxon>Pseudomonadati</taxon>
        <taxon>Pseudomonadota</taxon>
        <taxon>Gammaproteobacteria</taxon>
        <taxon>Moraxellales</taxon>
        <taxon>Moraxellaceae</taxon>
        <taxon>Moraxella</taxon>
    </lineage>
</organism>
<dbReference type="AlphaFoldDB" id="A0A066UDM0"/>
<sequence length="322" mass="35220">MKEISLKQELIKNISLAKNAGVKYDEPLSQNYKAVTPNGLNWLFLRPNTAKAGIGVGVSPSYMQTLPILANFRPFMVWLILQNKPIGEYVKRYLCKPRVRPHHPFLGLLTQNYKGASIMTAFLTGILAKNSLAKSHEFGNNTATTKRKAVKPNRHSLAIFTPTVSNNSTTGVNASSQDKHAPSWVIRALSSVFGGLIGVNTKPKGNSPSRLFAVVETCHPICGVVKLTKRKGTPTMNNTVIHHSLTVLADEYHLYNALHADNPYAGHGDRANAIYNAMNELVKLMNAQDGANVPAKPKTITERITALFGTPAVRVFAKEGAR</sequence>
<dbReference type="EMBL" id="AOMT01000022">
    <property type="protein sequence ID" value="KDN25165.1"/>
    <property type="molecule type" value="Genomic_DNA"/>
</dbReference>
<name>A0A066UDM0_9GAMM</name>